<keyword evidence="2" id="KW-0732">Signal</keyword>
<evidence type="ECO:0000313" key="5">
    <source>
        <dbReference type="EMBL" id="MBE1535440.1"/>
    </source>
</evidence>
<evidence type="ECO:0000313" key="6">
    <source>
        <dbReference type="Proteomes" id="UP000627838"/>
    </source>
</evidence>
<dbReference type="Proteomes" id="UP000627838">
    <property type="component" value="Unassembled WGS sequence"/>
</dbReference>
<feature type="chain" id="PRO_5045518906" evidence="2">
    <location>
        <begin position="30"/>
        <end position="208"/>
    </location>
</feature>
<protein>
    <submittedName>
        <fullName evidence="5">Membrane protein YkoI</fullName>
    </submittedName>
</protein>
<dbReference type="InterPro" id="IPR025711">
    <property type="entry name" value="PepSY"/>
</dbReference>
<reference evidence="5 6" key="1">
    <citation type="submission" date="2020-10" db="EMBL/GenBank/DDBJ databases">
        <title>Sequencing the genomes of 1000 actinobacteria strains.</title>
        <authorList>
            <person name="Klenk H.-P."/>
        </authorList>
    </citation>
    <scope>NUCLEOTIDE SEQUENCE [LARGE SCALE GENOMIC DNA]</scope>
    <source>
        <strain evidence="5 6">DSM 46744</strain>
    </source>
</reference>
<keyword evidence="6" id="KW-1185">Reference proteome</keyword>
<proteinExistence type="predicted"/>
<sequence>MGIDARRILTGRRLLVTALAAAAVAGGGAATAAAAAQDDGDGNVPSGTRVTAVQAAQAALKAAPGTVEDIDLDDDGWEIDVVASGGDVRTVNVDAGSGAVVRNRADRDDDDDAGDRREAAAEAKALGGAEITAADAAAAALKAASGTVTSVDFRAGTAPAWEVEVAGSGGTEHEVTVDAASGEVLQNQADDRDDDDDDDRDDDQGDDD</sequence>
<dbReference type="Gene3D" id="3.10.450.40">
    <property type="match status" value="2"/>
</dbReference>
<evidence type="ECO:0000256" key="2">
    <source>
        <dbReference type="SAM" id="SignalP"/>
    </source>
</evidence>
<gene>
    <name evidence="5" type="ORF">H4W34_005273</name>
</gene>
<organism evidence="5 6">
    <name type="scientific">Actinomadura algeriensis</name>
    <dbReference type="NCBI Taxonomy" id="1679523"/>
    <lineage>
        <taxon>Bacteria</taxon>
        <taxon>Bacillati</taxon>
        <taxon>Actinomycetota</taxon>
        <taxon>Actinomycetes</taxon>
        <taxon>Streptosporangiales</taxon>
        <taxon>Thermomonosporaceae</taxon>
        <taxon>Actinomadura</taxon>
    </lineage>
</organism>
<dbReference type="InterPro" id="IPR006311">
    <property type="entry name" value="TAT_signal"/>
</dbReference>
<feature type="compositionally biased region" description="Acidic residues" evidence="1">
    <location>
        <begin position="191"/>
        <end position="208"/>
    </location>
</feature>
<dbReference type="Pfam" id="PF13670">
    <property type="entry name" value="PepSY_2"/>
    <property type="match status" value="1"/>
</dbReference>
<feature type="domain" description="PepSY" evidence="3">
    <location>
        <begin position="131"/>
        <end position="185"/>
    </location>
</feature>
<accession>A0ABR9JZA9</accession>
<feature type="signal peptide" evidence="2">
    <location>
        <begin position="1"/>
        <end position="29"/>
    </location>
</feature>
<feature type="region of interest" description="Disordered" evidence="1">
    <location>
        <begin position="178"/>
        <end position="208"/>
    </location>
</feature>
<comment type="caution">
    <text evidence="5">The sequence shown here is derived from an EMBL/GenBank/DDBJ whole genome shotgun (WGS) entry which is preliminary data.</text>
</comment>
<dbReference type="RefSeq" id="WP_192761644.1">
    <property type="nucleotide sequence ID" value="NZ_JADBDZ010000001.1"/>
</dbReference>
<feature type="domain" description="PepSY" evidence="4">
    <location>
        <begin position="18"/>
        <end position="103"/>
    </location>
</feature>
<dbReference type="EMBL" id="JADBDZ010000001">
    <property type="protein sequence ID" value="MBE1535440.1"/>
    <property type="molecule type" value="Genomic_DNA"/>
</dbReference>
<dbReference type="Pfam" id="PF03413">
    <property type="entry name" value="PepSY"/>
    <property type="match status" value="1"/>
</dbReference>
<evidence type="ECO:0000259" key="4">
    <source>
        <dbReference type="Pfam" id="PF13670"/>
    </source>
</evidence>
<name>A0ABR9JZA9_9ACTN</name>
<dbReference type="PROSITE" id="PS51318">
    <property type="entry name" value="TAT"/>
    <property type="match status" value="1"/>
</dbReference>
<evidence type="ECO:0000256" key="1">
    <source>
        <dbReference type="SAM" id="MobiDB-lite"/>
    </source>
</evidence>
<evidence type="ECO:0000259" key="3">
    <source>
        <dbReference type="Pfam" id="PF03413"/>
    </source>
</evidence>